<accession>A0AAE6C9H6</accession>
<dbReference type="RefSeq" id="WP_128952361.1">
    <property type="nucleotide sequence ID" value="NZ_CP030053.1"/>
</dbReference>
<reference evidence="4 6" key="1">
    <citation type="submission" date="2018-06" db="EMBL/GenBank/DDBJ databases">
        <title>Comparative genomics of rhizobia nodulating Arachis hypogaea in China.</title>
        <authorList>
            <person name="Li Y."/>
        </authorList>
    </citation>
    <scope>NUCLEOTIDE SEQUENCE [LARGE SCALE GENOMIC DNA]</scope>
    <source>
        <strain evidence="4 6">CCBAU 51670</strain>
    </source>
</reference>
<keyword evidence="2" id="KW-0677">Repeat</keyword>
<reference evidence="5 7" key="2">
    <citation type="submission" date="2018-10" db="EMBL/GenBank/DDBJ databases">
        <title>Bradyrhizobium sp. nov., effective nodules isolated from peanut in China.</title>
        <authorList>
            <person name="Li Y."/>
        </authorList>
    </citation>
    <scope>NUCLEOTIDE SEQUENCE [LARGE SCALE GENOMIC DNA]</scope>
    <source>
        <strain evidence="5 7">CCBAU 53426</strain>
    </source>
</reference>
<dbReference type="KEGG" id="bgz:XH91_21185"/>
<name>A0AAE6C9H6_9BRAD</name>
<dbReference type="EMBL" id="RDQZ01000023">
    <property type="protein sequence ID" value="RXH09814.1"/>
    <property type="molecule type" value="Genomic_DNA"/>
</dbReference>
<evidence type="ECO:0000313" key="5">
    <source>
        <dbReference type="EMBL" id="RXH09814.1"/>
    </source>
</evidence>
<evidence type="ECO:0000313" key="7">
    <source>
        <dbReference type="Proteomes" id="UP000290401"/>
    </source>
</evidence>
<evidence type="ECO:0000256" key="1">
    <source>
        <dbReference type="ARBA" id="ARBA00008675"/>
    </source>
</evidence>
<sequence length="231" mass="25113">MRDYRDAKTMAHTARVFLGDHGLKITNSQSLELIAKAFGAADWNTLAATIRDEVSTPRAEAATPSPATIDAGIRPRVPRFSSELERTLQRALAHGDARKHQYTTCEHLLLALTDDPNASKVMQACSVDLTALKKGLTDYIDNDLRPIVVKTGKSIGGSRPTAAFQRVMQRAEAHAEQMGQQEVTGNNVLVVIFAERLSPAVRMLYGQDMSAEDAANFIERGVAKRNGTAGP</sequence>
<dbReference type="Proteomes" id="UP000288972">
    <property type="component" value="Chromosome"/>
</dbReference>
<keyword evidence="7" id="KW-1185">Reference proteome</keyword>
<gene>
    <name evidence="5" type="ORF">EAS56_24780</name>
    <name evidence="4" type="ORF">XH91_21185</name>
</gene>
<proteinExistence type="inferred from homology"/>
<evidence type="ECO:0000313" key="6">
    <source>
        <dbReference type="Proteomes" id="UP000288972"/>
    </source>
</evidence>
<dbReference type="Pfam" id="PF02861">
    <property type="entry name" value="Clp_N"/>
    <property type="match status" value="1"/>
</dbReference>
<dbReference type="InterPro" id="IPR004176">
    <property type="entry name" value="Clp_R_N"/>
</dbReference>
<organism evidence="4 6">
    <name type="scientific">Bradyrhizobium guangzhouense</name>
    <dbReference type="NCBI Taxonomy" id="1325095"/>
    <lineage>
        <taxon>Bacteria</taxon>
        <taxon>Pseudomonadati</taxon>
        <taxon>Pseudomonadota</taxon>
        <taxon>Alphaproteobacteria</taxon>
        <taxon>Hyphomicrobiales</taxon>
        <taxon>Nitrobacteraceae</taxon>
        <taxon>Bradyrhizobium</taxon>
    </lineage>
</organism>
<dbReference type="PROSITE" id="PS51903">
    <property type="entry name" value="CLP_R"/>
    <property type="match status" value="1"/>
</dbReference>
<comment type="similarity">
    <text evidence="1">Belongs to the ClpA/ClpB family.</text>
</comment>
<dbReference type="InterPro" id="IPR045517">
    <property type="entry name" value="Glyoxalase_8"/>
</dbReference>
<feature type="domain" description="Clp R" evidence="3">
    <location>
        <begin position="77"/>
        <end position="227"/>
    </location>
</feature>
<evidence type="ECO:0000259" key="3">
    <source>
        <dbReference type="PROSITE" id="PS51903"/>
    </source>
</evidence>
<dbReference type="Pfam" id="PF20066">
    <property type="entry name" value="Glyoxalase_8"/>
    <property type="match status" value="1"/>
</dbReference>
<dbReference type="Gene3D" id="1.10.1780.10">
    <property type="entry name" value="Clp, N-terminal domain"/>
    <property type="match status" value="1"/>
</dbReference>
<dbReference type="EMBL" id="CP030053">
    <property type="protein sequence ID" value="QAU47619.1"/>
    <property type="molecule type" value="Genomic_DNA"/>
</dbReference>
<evidence type="ECO:0000256" key="2">
    <source>
        <dbReference type="PROSITE-ProRule" id="PRU01251"/>
    </source>
</evidence>
<dbReference type="Proteomes" id="UP000290401">
    <property type="component" value="Unassembled WGS sequence"/>
</dbReference>
<evidence type="ECO:0000313" key="4">
    <source>
        <dbReference type="EMBL" id="QAU47619.1"/>
    </source>
</evidence>
<dbReference type="AlphaFoldDB" id="A0AAE6C9H6"/>
<protein>
    <recommendedName>
        <fullName evidence="3">Clp R domain-containing protein</fullName>
    </recommendedName>
</protein>
<dbReference type="InterPro" id="IPR036628">
    <property type="entry name" value="Clp_N_dom_sf"/>
</dbReference>
<dbReference type="SUPFAM" id="SSF81923">
    <property type="entry name" value="Double Clp-N motif"/>
    <property type="match status" value="1"/>
</dbReference>